<gene>
    <name evidence="1" type="ORF">PUW23_12355</name>
    <name evidence="2" type="ORF">PUW25_12035</name>
</gene>
<organism evidence="1 3">
    <name type="scientific">Paenibacillus urinalis</name>
    <dbReference type="NCBI Taxonomy" id="521520"/>
    <lineage>
        <taxon>Bacteria</taxon>
        <taxon>Bacillati</taxon>
        <taxon>Bacillota</taxon>
        <taxon>Bacilli</taxon>
        <taxon>Bacillales</taxon>
        <taxon>Paenibacillaceae</taxon>
        <taxon>Paenibacillus</taxon>
    </lineage>
</organism>
<keyword evidence="4" id="KW-1185">Reference proteome</keyword>
<evidence type="ECO:0000313" key="3">
    <source>
        <dbReference type="Proteomes" id="UP001220962"/>
    </source>
</evidence>
<dbReference type="SUPFAM" id="SSF52833">
    <property type="entry name" value="Thioredoxin-like"/>
    <property type="match status" value="1"/>
</dbReference>
<dbReference type="RefSeq" id="WP_274337082.1">
    <property type="nucleotide sequence ID" value="NZ_CP118101.1"/>
</dbReference>
<reference evidence="1 4" key="1">
    <citation type="submission" date="2023-02" db="EMBL/GenBank/DDBJ databases">
        <title>Pathogen: clinical or host-associated sample.</title>
        <authorList>
            <person name="Hergert J."/>
            <person name="Casey R."/>
            <person name="Wagner J."/>
            <person name="Young E.L."/>
            <person name="Oakeson K.F."/>
        </authorList>
    </citation>
    <scope>NUCLEOTIDE SEQUENCE</scope>
    <source>
        <strain evidence="2 4">2022CK-00829</strain>
        <strain evidence="1">2022CK-00830</strain>
    </source>
</reference>
<evidence type="ECO:0000313" key="2">
    <source>
        <dbReference type="EMBL" id="WDI04634.1"/>
    </source>
</evidence>
<dbReference type="InterPro" id="IPR036249">
    <property type="entry name" value="Thioredoxin-like_sf"/>
</dbReference>
<dbReference type="EMBL" id="CP118108">
    <property type="protein sequence ID" value="WDI04634.1"/>
    <property type="molecule type" value="Genomic_DNA"/>
</dbReference>
<protein>
    <recommendedName>
        <fullName evidence="5">Small peptidoglycan-associated lipoprotein</fullName>
    </recommendedName>
</protein>
<dbReference type="Proteomes" id="UP001221519">
    <property type="component" value="Chromosome"/>
</dbReference>
<proteinExistence type="predicted"/>
<dbReference type="EMBL" id="CP118101">
    <property type="protein sequence ID" value="WDH84950.1"/>
    <property type="molecule type" value="Genomic_DNA"/>
</dbReference>
<sequence length="123" mass="14374">MTKFKLLVVFLFLYAADCSGSSKEAELSYFLSDTEGMYKIHLFRDSSRELDNELLEYMNSSEDLLEVIQGVQLYDINTEDNLIRAERVDVEEIPTMLITDDKEIVLRTKSIQELKNYFEDLIN</sequence>
<dbReference type="AlphaFoldDB" id="A0AAX3N5G1"/>
<accession>A0AAX3N5G1</accession>
<evidence type="ECO:0000313" key="4">
    <source>
        <dbReference type="Proteomes" id="UP001221519"/>
    </source>
</evidence>
<dbReference type="Proteomes" id="UP001220962">
    <property type="component" value="Chromosome"/>
</dbReference>
<evidence type="ECO:0008006" key="5">
    <source>
        <dbReference type="Google" id="ProtNLM"/>
    </source>
</evidence>
<name>A0AAX3N5G1_9BACL</name>
<evidence type="ECO:0000313" key="1">
    <source>
        <dbReference type="EMBL" id="WDH84950.1"/>
    </source>
</evidence>